<dbReference type="InterPro" id="IPR017945">
    <property type="entry name" value="DHBP_synth_RibB-like_a/b_dom"/>
</dbReference>
<dbReference type="GO" id="GO:0003725">
    <property type="term" value="F:double-stranded RNA binding"/>
    <property type="evidence" value="ECO:0007669"/>
    <property type="project" value="UniProtKB-UniRule"/>
</dbReference>
<dbReference type="InterPro" id="IPR050156">
    <property type="entry name" value="TC-AMP_synthase_SUA5"/>
</dbReference>
<keyword evidence="5 13" id="KW-0963">Cytoplasm</keyword>
<proteinExistence type="inferred from homology"/>
<feature type="domain" description="YrdC-like" evidence="15">
    <location>
        <begin position="3"/>
        <end position="189"/>
    </location>
</feature>
<keyword evidence="9 13" id="KW-0547">Nucleotide-binding</keyword>
<feature type="binding site" evidence="14">
    <location>
        <position position="185"/>
    </location>
    <ligand>
        <name>ATP</name>
        <dbReference type="ChEBI" id="CHEBI:30616"/>
    </ligand>
</feature>
<accession>A0A562KRR3</accession>
<dbReference type="GO" id="GO:0000049">
    <property type="term" value="F:tRNA binding"/>
    <property type="evidence" value="ECO:0007669"/>
    <property type="project" value="TreeGrafter"/>
</dbReference>
<evidence type="ECO:0000256" key="13">
    <source>
        <dbReference type="PIRNR" id="PIRNR004930"/>
    </source>
</evidence>
<feature type="binding site" evidence="14">
    <location>
        <position position="141"/>
    </location>
    <ligand>
        <name>ATP</name>
        <dbReference type="ChEBI" id="CHEBI:30616"/>
    </ligand>
</feature>
<dbReference type="GO" id="GO:0061710">
    <property type="term" value="F:L-threonylcarbamoyladenylate synthase"/>
    <property type="evidence" value="ECO:0007669"/>
    <property type="project" value="UniProtKB-EC"/>
</dbReference>
<feature type="binding site" evidence="14">
    <location>
        <position position="52"/>
    </location>
    <ligand>
        <name>ATP</name>
        <dbReference type="ChEBI" id="CHEBI:30616"/>
    </ligand>
</feature>
<dbReference type="PROSITE" id="PS51163">
    <property type="entry name" value="YRDC"/>
    <property type="match status" value="1"/>
</dbReference>
<feature type="binding site" evidence="14">
    <location>
        <position position="221"/>
    </location>
    <ligand>
        <name>ATP</name>
        <dbReference type="ChEBI" id="CHEBI:30616"/>
    </ligand>
</feature>
<comment type="caution">
    <text evidence="16">The sequence shown here is derived from an EMBL/GenBank/DDBJ whole genome shotgun (WGS) entry which is preliminary data.</text>
</comment>
<evidence type="ECO:0000256" key="11">
    <source>
        <dbReference type="ARBA" id="ARBA00029774"/>
    </source>
</evidence>
<protein>
    <recommendedName>
        <fullName evidence="4 13">Threonylcarbamoyl-AMP synthase</fullName>
        <shortName evidence="13">TC-AMP synthase</shortName>
        <ecNumber evidence="3 13">2.7.7.87</ecNumber>
    </recommendedName>
    <alternativeName>
        <fullName evidence="11 13">L-threonylcarbamoyladenylate synthase</fullName>
    </alternativeName>
</protein>
<dbReference type="GO" id="GO:0006450">
    <property type="term" value="P:regulation of translational fidelity"/>
    <property type="evidence" value="ECO:0007669"/>
    <property type="project" value="TreeGrafter"/>
</dbReference>
<comment type="similarity">
    <text evidence="2 13">Belongs to the SUA5 family.</text>
</comment>
<evidence type="ECO:0000256" key="8">
    <source>
        <dbReference type="ARBA" id="ARBA00022695"/>
    </source>
</evidence>
<evidence type="ECO:0000313" key="17">
    <source>
        <dbReference type="Proteomes" id="UP000315312"/>
    </source>
</evidence>
<dbReference type="OrthoDB" id="9814580at2"/>
<evidence type="ECO:0000256" key="5">
    <source>
        <dbReference type="ARBA" id="ARBA00022490"/>
    </source>
</evidence>
<evidence type="ECO:0000313" key="16">
    <source>
        <dbReference type="EMBL" id="TWH98118.1"/>
    </source>
</evidence>
<dbReference type="GO" id="GO:0008033">
    <property type="term" value="P:tRNA processing"/>
    <property type="evidence" value="ECO:0007669"/>
    <property type="project" value="UniProtKB-KW"/>
</dbReference>
<keyword evidence="10 13" id="KW-0067">ATP-binding</keyword>
<dbReference type="PANTHER" id="PTHR17490">
    <property type="entry name" value="SUA5"/>
    <property type="match status" value="1"/>
</dbReference>
<dbReference type="Gene3D" id="3.40.50.11030">
    <property type="entry name" value="Threonylcarbamoyl-AMP synthase, C-terminal domain"/>
    <property type="match status" value="1"/>
</dbReference>
<dbReference type="EMBL" id="VLKM01000001">
    <property type="protein sequence ID" value="TWH98118.1"/>
    <property type="molecule type" value="Genomic_DNA"/>
</dbReference>
<dbReference type="NCBIfam" id="TIGR00057">
    <property type="entry name" value="L-threonylcarbamoyladenylate synthase"/>
    <property type="match status" value="1"/>
</dbReference>
<dbReference type="AlphaFoldDB" id="A0A562KRR3"/>
<dbReference type="GO" id="GO:0005524">
    <property type="term" value="F:ATP binding"/>
    <property type="evidence" value="ECO:0007669"/>
    <property type="project" value="UniProtKB-UniRule"/>
</dbReference>
<dbReference type="GO" id="GO:0005737">
    <property type="term" value="C:cytoplasm"/>
    <property type="evidence" value="ECO:0007669"/>
    <property type="project" value="UniProtKB-SubCell"/>
</dbReference>
<dbReference type="Pfam" id="PF03481">
    <property type="entry name" value="Sua5_C"/>
    <property type="match status" value="1"/>
</dbReference>
<feature type="binding site" evidence="14">
    <location>
        <position position="57"/>
    </location>
    <ligand>
        <name>L-threonine</name>
        <dbReference type="ChEBI" id="CHEBI:57926"/>
    </ligand>
</feature>
<evidence type="ECO:0000256" key="3">
    <source>
        <dbReference type="ARBA" id="ARBA00012584"/>
    </source>
</evidence>
<evidence type="ECO:0000259" key="15">
    <source>
        <dbReference type="PROSITE" id="PS51163"/>
    </source>
</evidence>
<comment type="function">
    <text evidence="13">Required for the formation of a threonylcarbamoyl group on adenosine at position 37 (t(6)A37) in tRNAs that read codons beginning with adenine.</text>
</comment>
<dbReference type="FunFam" id="3.90.870.10:FF:000009">
    <property type="entry name" value="Threonylcarbamoyl-AMP synthase, putative"/>
    <property type="match status" value="1"/>
</dbReference>
<name>A0A562KRR3_9FLAO</name>
<gene>
    <name evidence="16" type="ORF">IP97_00063</name>
</gene>
<evidence type="ECO:0000256" key="14">
    <source>
        <dbReference type="PIRSR" id="PIRSR004930-1"/>
    </source>
</evidence>
<evidence type="ECO:0000256" key="9">
    <source>
        <dbReference type="ARBA" id="ARBA00022741"/>
    </source>
</evidence>
<dbReference type="InterPro" id="IPR005145">
    <property type="entry name" value="Sua5_C"/>
</dbReference>
<dbReference type="EC" id="2.7.7.87" evidence="3 13"/>
<keyword evidence="7 13" id="KW-0819">tRNA processing</keyword>
<feature type="binding site" evidence="14">
    <location>
        <position position="133"/>
    </location>
    <ligand>
        <name>ATP</name>
        <dbReference type="ChEBI" id="CHEBI:30616"/>
    </ligand>
</feature>
<comment type="catalytic activity">
    <reaction evidence="12 13">
        <text>L-threonine + hydrogencarbonate + ATP = L-threonylcarbamoyladenylate + diphosphate + H2O</text>
        <dbReference type="Rhea" id="RHEA:36407"/>
        <dbReference type="ChEBI" id="CHEBI:15377"/>
        <dbReference type="ChEBI" id="CHEBI:17544"/>
        <dbReference type="ChEBI" id="CHEBI:30616"/>
        <dbReference type="ChEBI" id="CHEBI:33019"/>
        <dbReference type="ChEBI" id="CHEBI:57926"/>
        <dbReference type="ChEBI" id="CHEBI:73682"/>
        <dbReference type="EC" id="2.7.7.87"/>
    </reaction>
</comment>
<dbReference type="Proteomes" id="UP000315312">
    <property type="component" value="Unassembled WGS sequence"/>
</dbReference>
<comment type="subcellular location">
    <subcellularLocation>
        <location evidence="1 13">Cytoplasm</location>
    </subcellularLocation>
</comment>
<keyword evidence="6 13" id="KW-0808">Transferase</keyword>
<dbReference type="SUPFAM" id="SSF55821">
    <property type="entry name" value="YrdC/RibB"/>
    <property type="match status" value="1"/>
</dbReference>
<dbReference type="RefSeq" id="WP_133606979.1">
    <property type="nucleotide sequence ID" value="NZ_SNZC01000001.1"/>
</dbReference>
<evidence type="ECO:0000256" key="2">
    <source>
        <dbReference type="ARBA" id="ARBA00007663"/>
    </source>
</evidence>
<dbReference type="PANTHER" id="PTHR17490:SF16">
    <property type="entry name" value="THREONYLCARBAMOYL-AMP SYNTHASE"/>
    <property type="match status" value="1"/>
</dbReference>
<feature type="binding site" evidence="14">
    <location>
        <position position="111"/>
    </location>
    <ligand>
        <name>L-threonine</name>
        <dbReference type="ChEBI" id="CHEBI:57926"/>
    </ligand>
</feature>
<evidence type="ECO:0000256" key="7">
    <source>
        <dbReference type="ARBA" id="ARBA00022694"/>
    </source>
</evidence>
<keyword evidence="17" id="KW-1185">Reference proteome</keyword>
<evidence type="ECO:0000256" key="1">
    <source>
        <dbReference type="ARBA" id="ARBA00004496"/>
    </source>
</evidence>
<organism evidence="16 17">
    <name type="scientific">Flavobacterium cheniae</name>
    <dbReference type="NCBI Taxonomy" id="295428"/>
    <lineage>
        <taxon>Bacteria</taxon>
        <taxon>Pseudomonadati</taxon>
        <taxon>Bacteroidota</taxon>
        <taxon>Flavobacteriia</taxon>
        <taxon>Flavobacteriales</taxon>
        <taxon>Flavobacteriaceae</taxon>
        <taxon>Flavobacterium</taxon>
    </lineage>
</organism>
<dbReference type="InterPro" id="IPR010923">
    <property type="entry name" value="T(6)A37_SUA5"/>
</dbReference>
<feature type="binding site" evidence="14">
    <location>
        <position position="48"/>
    </location>
    <ligand>
        <name>ATP</name>
        <dbReference type="ChEBI" id="CHEBI:30616"/>
    </ligand>
</feature>
<dbReference type="InterPro" id="IPR006070">
    <property type="entry name" value="Sua5-like_dom"/>
</dbReference>
<keyword evidence="8 13" id="KW-0548">Nucleotidyltransferase</keyword>
<dbReference type="InterPro" id="IPR038385">
    <property type="entry name" value="Sua5/YwlC_C"/>
</dbReference>
<feature type="binding site" evidence="14">
    <location>
        <position position="131"/>
    </location>
    <ligand>
        <name>L-threonine</name>
        <dbReference type="ChEBI" id="CHEBI:57926"/>
    </ligand>
</feature>
<evidence type="ECO:0000256" key="4">
    <source>
        <dbReference type="ARBA" id="ARBA00015492"/>
    </source>
</evidence>
<evidence type="ECO:0000256" key="10">
    <source>
        <dbReference type="ARBA" id="ARBA00022840"/>
    </source>
</evidence>
<feature type="binding site" evidence="14">
    <location>
        <position position="107"/>
    </location>
    <ligand>
        <name>ATP</name>
        <dbReference type="ChEBI" id="CHEBI:30616"/>
    </ligand>
</feature>
<reference evidence="16 17" key="1">
    <citation type="journal article" date="2015" name="Stand. Genomic Sci.">
        <title>Genomic Encyclopedia of Bacterial and Archaeal Type Strains, Phase III: the genomes of soil and plant-associated and newly described type strains.</title>
        <authorList>
            <person name="Whitman W.B."/>
            <person name="Woyke T."/>
            <person name="Klenk H.P."/>
            <person name="Zhou Y."/>
            <person name="Lilburn T.G."/>
            <person name="Beck B.J."/>
            <person name="De Vos P."/>
            <person name="Vandamme P."/>
            <person name="Eisen J.A."/>
            <person name="Garrity G."/>
            <person name="Hugenholtz P."/>
            <person name="Kyrpides N.C."/>
        </authorList>
    </citation>
    <scope>NUCLEOTIDE SEQUENCE [LARGE SCALE GENOMIC DNA]</scope>
    <source>
        <strain evidence="16 17">CGMCC 1.6844</strain>
    </source>
</reference>
<dbReference type="Gene3D" id="3.90.870.10">
    <property type="entry name" value="DHBP synthase"/>
    <property type="match status" value="1"/>
</dbReference>
<sequence length="317" mass="35393">MISKDISLAVQHLNQNGIIGFPTETVYGLAGNAFDTEAIHKIFEVKKRPTFNPLIVHIKGIEDLTQVATEIPPIAYELANAFWPGPLTLILKKQPYIPDLVTANQDTVAVRVPNHPVALELLHQLDFPLVAPSANPFKSISPTSAEHVENYFGNQINMVLEGGECSAGIESTIIGFENNRVVVYRLGALALEEIEKVSGSVTLLNKKDKKPIAPGMLLKHYAPKTDFILTRNVQEELDWYSDKKIGLLLYNSFMPDFERKNQIVLSEESDLKIAASKLYHAMHKLDKMNLDLIIAERLPEYGLGISINDRLERASKK</sequence>
<feature type="binding site" evidence="14">
    <location>
        <position position="25"/>
    </location>
    <ligand>
        <name>L-threonine</name>
        <dbReference type="ChEBI" id="CHEBI:57926"/>
    </ligand>
</feature>
<dbReference type="PIRSF" id="PIRSF004930">
    <property type="entry name" value="Tln_factor_SUA5"/>
    <property type="match status" value="1"/>
</dbReference>
<evidence type="ECO:0000256" key="12">
    <source>
        <dbReference type="ARBA" id="ARBA00048366"/>
    </source>
</evidence>
<feature type="binding site" evidence="14">
    <location>
        <position position="171"/>
    </location>
    <ligand>
        <name>L-threonine</name>
        <dbReference type="ChEBI" id="CHEBI:57926"/>
    </ligand>
</feature>
<evidence type="ECO:0000256" key="6">
    <source>
        <dbReference type="ARBA" id="ARBA00022679"/>
    </source>
</evidence>
<dbReference type="Pfam" id="PF01300">
    <property type="entry name" value="Sua5_yciO_yrdC"/>
    <property type="match status" value="1"/>
</dbReference>